<dbReference type="Gene3D" id="2.60.120.260">
    <property type="entry name" value="Galactose-binding domain-like"/>
    <property type="match status" value="3"/>
</dbReference>
<dbReference type="SUPFAM" id="SSF49299">
    <property type="entry name" value="PKD domain"/>
    <property type="match status" value="2"/>
</dbReference>
<dbReference type="PROSITE" id="PS50835">
    <property type="entry name" value="IG_LIKE"/>
    <property type="match status" value="3"/>
</dbReference>
<protein>
    <submittedName>
        <fullName evidence="2">Immunoglobulin domain-containing protein</fullName>
    </submittedName>
</protein>
<feature type="domain" description="Ig-like" evidence="1">
    <location>
        <begin position="221"/>
        <end position="304"/>
    </location>
</feature>
<feature type="domain" description="Ig-like" evidence="1">
    <location>
        <begin position="495"/>
        <end position="562"/>
    </location>
</feature>
<dbReference type="InterPro" id="IPR050958">
    <property type="entry name" value="Cell_Adh-Cytoskel_Orgn"/>
</dbReference>
<dbReference type="Pfam" id="PF18887">
    <property type="entry name" value="MBG_3"/>
    <property type="match status" value="16"/>
</dbReference>
<keyword evidence="3" id="KW-1185">Reference proteome</keyword>
<sequence>MEERLLARRETPPLGIGFRSMSRTLKRSLAALTTLVAACSFGDSLQANDIQNPSFEEPALSSPDNVWVNGAQDWLLLGGGGTTLSRDGIGVPTPNTDGSQIVFASSAEHRLIQEVGTMDANTTYTLSVDVAPIGDDMSGTFLSVMIDDSQTWTESPAQAHFRPLWDVNREDFTLTPWQWTTVTASFNSADFASINGNTIRVHMYGTNLAYDNVRLTKTLNPTVFITSHPVSQTGFIGESVTLSVEANSTAGAASYQWQKDGVDIPGATSSSLVFNPASESDAGDYTVIVSDVNGSKTSEVATLTMKQPSLLLNTSFEEPALTPTNQWANGVQSWTLLGGGGTTVARAGIPGMEYATDGTQIAFVADGDHHLFQQVGTIDANTTYTFSVDIAPMNNPAGRAEVFIDDTDTWSPLMPQMSFRPIWDPTFEQFTLTPGQWTTVTLTFNSADAPSVVGNNIRVRMSGDNLVYDNAYLTKTANADLVITSQPVSQVGIVGDSVTLSVAADSYAGAATFQWQKGGIDIGGATGSSLSFNPVAAADSGDYTVVITNDNGSLTSDVATLTIVERVAIINPSFEEPALPENGWANNLQGWGLLGGGGTTFARDGIGAPATASDGSQIAFVMDADHHVFQEIGTVDANTIYTLTVDVSPLTTPAGRAEIIIEDSQTWLAQMGQALHRPAWDPTREDFTLTQGEWTTVTVTFDSAHFDGTNHDGWSEPDVIGKTMRIRFSGENLAYDNVQVIKTSAPVITRQPAALVVTEGDSATFAVTATGVPGPTYQWQKDGIDIVGATSASYTIDSTVLGDAGNYSVVLTNLVGSVTSNPASLSVNAIAGVNLSDLTQTYDGSAKSATVSTTPAALAVSVTYDGSASLPINAGSYAVVATVTEPGYIGSNSGTLVIEKAAASVSLSNLEHEFDGSAKAATATTTPSGLPVDVTYNGSSTVPSAVGSYTVLATVNDPNYTAATANGTLVIAPPPPVVADVVISGLSQVFDGAAQPVSVSTTPGGLAVNVTYDGSSTAPTNVGSYAVVATVAEAGYVGSASATLVITPASATISLGDLDQTFDGSPKAASASTTPGGVSVAITYDGSATAPTYAGSYSVAAEIIDPNYTGSATGTLNIAKATANVALGNLSQTFDGSAKSATATTTPEGLAVSLTYEGSASAPSAVGNYAVEATVVDDNYEGSASGTLAITQASAQISLSNLEQGFDGSAKTAGVSTTPEGLAVSVTYDGSESAPTDAGSYAVVATITEAGYTGSANGTLVITPAEASISLSGLTQTFDGSAKSASASTTPGGLSVDIAYDGSADAPTNAGSYAVEATIDDPNYTGSATGTLTIEKATASITLGGLAQQFDGAAKPVSPTTTPEGLSVTVTYDGSSSAPSAVGNYAVSATIADDNYEGSASATLTIGESVAQIILGNFEQQYDGALKGVSVTTIPADLAVRVTYNGSTVSPSEAGSYAVEATITEAGYSGSATGTLVITPATANISLSGLSHTYDGSVKSASASTTPNGVSVAVSYDGSSDAPTEAGSYAVEATVTDPNYTGSASATLTIAKATANVALGALAQEFDGAAKPVSVTTSPEGLSVEVTYDGSASAPSTVGSYAVEATVVDNNYEGSASGTLVISQSTADVVLSNLEQGFDGSAKTVGVSTTPEGLAVEVTYNGSADAPVNAGNYAVVATITEPGYSGAASATLKIAKATATVTLGDLAQEFDGTAKAASATTSPAGLTVEVTYNGSASAPSATGNYAVEATVVDNNYEGSTSGTLVIAESTAEVALSNLEQGFDGSAKSVVATTTPAALAVEVTYDGSSEAPSDAGSYAVVATITEAGYTGSASATLVITPAEATISLSGLSHTYDGSAKSATSSTTPSGVSVDVTYDGSASAPTNAGSYDVVATVSDANYTGSASATLTIAKASATVTLDNLTQDHDGSAKSVSVSTDPEGLAVTLTYAGSSEAPVEIGSYPVVATIEDANYEGSASGTLTIELDEAAIPVAEAGLDQAIRPGQNVDLDGSASSDDETPSTELTYEWTFGSTPAGSAAVLAGADTATPSFVADLAGMYTIFLIVEDEDGNRSEVDMVTVSTENLAPSGLIEVETEMPVVGDSIYVNASASTDPEGDEISYSWSISSPEGSAAAFDDPASERTFFVADLAGDYEVSLTVSDLLGPNEPSSVTVTVLTAQELAEVTALEAAELVSGLGAEAVVNTRMQATLVVNLEQLATDIANGDYAAAAHRLGMLIETTDGCALRGSPDRSRRNIDWITDCGTQELLYSDLMSIQELLGAL</sequence>
<dbReference type="Pfam" id="PF22825">
    <property type="entry name" value="HpiC1-like"/>
    <property type="match status" value="3"/>
</dbReference>
<dbReference type="SMART" id="SM00408">
    <property type="entry name" value="IGc2"/>
    <property type="match status" value="3"/>
</dbReference>
<evidence type="ECO:0000259" key="1">
    <source>
        <dbReference type="PROSITE" id="PS50835"/>
    </source>
</evidence>
<dbReference type="EMBL" id="JAENIL010000018">
    <property type="protein sequence ID" value="MBK1877428.1"/>
    <property type="molecule type" value="Genomic_DNA"/>
</dbReference>
<dbReference type="InterPro" id="IPR003599">
    <property type="entry name" value="Ig_sub"/>
</dbReference>
<dbReference type="Pfam" id="PF22352">
    <property type="entry name" value="K319L-like_PKD"/>
    <property type="match status" value="2"/>
</dbReference>
<dbReference type="GO" id="GO:0005886">
    <property type="term" value="C:plasma membrane"/>
    <property type="evidence" value="ECO:0007669"/>
    <property type="project" value="TreeGrafter"/>
</dbReference>
<accession>A0A934S1L1</accession>
<dbReference type="InterPro" id="IPR043772">
    <property type="entry name" value="MBG_3"/>
</dbReference>
<evidence type="ECO:0000313" key="2">
    <source>
        <dbReference type="EMBL" id="MBK1877428.1"/>
    </source>
</evidence>
<proteinExistence type="predicted"/>
<comment type="caution">
    <text evidence="2">The sequence shown here is derived from an EMBL/GenBank/DDBJ whole genome shotgun (WGS) entry which is preliminary data.</text>
</comment>
<dbReference type="GO" id="GO:0050808">
    <property type="term" value="P:synapse organization"/>
    <property type="evidence" value="ECO:0007669"/>
    <property type="project" value="TreeGrafter"/>
</dbReference>
<gene>
    <name evidence="2" type="ORF">JIN87_11165</name>
</gene>
<feature type="domain" description="Ig-like" evidence="1">
    <location>
        <begin position="746"/>
        <end position="826"/>
    </location>
</feature>
<name>A0A934S1L1_9BACT</name>
<dbReference type="SMART" id="SM00409">
    <property type="entry name" value="IG"/>
    <property type="match status" value="3"/>
</dbReference>
<dbReference type="Gene3D" id="2.60.40.10">
    <property type="entry name" value="Immunoglobulins"/>
    <property type="match status" value="5"/>
</dbReference>
<dbReference type="Pfam" id="PF13927">
    <property type="entry name" value="Ig_3"/>
    <property type="match status" value="3"/>
</dbReference>
<dbReference type="SUPFAM" id="SSF48726">
    <property type="entry name" value="Immunoglobulin"/>
    <property type="match status" value="3"/>
</dbReference>
<dbReference type="PANTHER" id="PTHR45080:SF32">
    <property type="entry name" value="MAM DOMAIN CONTAINING GLYCOSYLPHOSPHATIDYLINOSITOL ANCHOR 1"/>
    <property type="match status" value="1"/>
</dbReference>
<evidence type="ECO:0000313" key="3">
    <source>
        <dbReference type="Proteomes" id="UP000617628"/>
    </source>
</evidence>
<dbReference type="InterPro" id="IPR036179">
    <property type="entry name" value="Ig-like_dom_sf"/>
</dbReference>
<dbReference type="InterPro" id="IPR035986">
    <property type="entry name" value="PKD_dom_sf"/>
</dbReference>
<organism evidence="2 3">
    <name type="scientific">Pelagicoccus mobilis</name>
    <dbReference type="NCBI Taxonomy" id="415221"/>
    <lineage>
        <taxon>Bacteria</taxon>
        <taxon>Pseudomonadati</taxon>
        <taxon>Verrucomicrobiota</taxon>
        <taxon>Opitutia</taxon>
        <taxon>Puniceicoccales</taxon>
        <taxon>Pelagicoccaceae</taxon>
        <taxon>Pelagicoccus</taxon>
    </lineage>
</organism>
<dbReference type="PANTHER" id="PTHR45080">
    <property type="entry name" value="CONTACTIN 5"/>
    <property type="match status" value="1"/>
</dbReference>
<dbReference type="Proteomes" id="UP000617628">
    <property type="component" value="Unassembled WGS sequence"/>
</dbReference>
<dbReference type="GO" id="GO:0007156">
    <property type="term" value="P:homophilic cell adhesion via plasma membrane adhesion molecules"/>
    <property type="evidence" value="ECO:0007669"/>
    <property type="project" value="TreeGrafter"/>
</dbReference>
<dbReference type="InterPro" id="IPR013783">
    <property type="entry name" value="Ig-like_fold"/>
</dbReference>
<dbReference type="InterPro" id="IPR054720">
    <property type="entry name" value="HpiC1"/>
</dbReference>
<reference evidence="2" key="1">
    <citation type="submission" date="2021-01" db="EMBL/GenBank/DDBJ databases">
        <title>Modified the classification status of verrucomicrobia.</title>
        <authorList>
            <person name="Feng X."/>
        </authorList>
    </citation>
    <scope>NUCLEOTIDE SEQUENCE</scope>
    <source>
        <strain evidence="2">KCTC 13126</strain>
    </source>
</reference>
<dbReference type="InterPro" id="IPR003598">
    <property type="entry name" value="Ig_sub2"/>
</dbReference>
<dbReference type="InterPro" id="IPR007110">
    <property type="entry name" value="Ig-like_dom"/>
</dbReference>